<organism evidence="1 2">
    <name type="scientific">Marinomonas foliarum</name>
    <dbReference type="NCBI Taxonomy" id="491950"/>
    <lineage>
        <taxon>Bacteria</taxon>
        <taxon>Pseudomonadati</taxon>
        <taxon>Pseudomonadota</taxon>
        <taxon>Gammaproteobacteria</taxon>
        <taxon>Oceanospirillales</taxon>
        <taxon>Oceanospirillaceae</taxon>
        <taxon>Marinomonas</taxon>
    </lineage>
</organism>
<gene>
    <name evidence="1" type="ORF">DFP77_10879</name>
</gene>
<reference evidence="1 2" key="1">
    <citation type="submission" date="2018-07" db="EMBL/GenBank/DDBJ databases">
        <title>Genomic Encyclopedia of Type Strains, Phase III (KMG-III): the genomes of soil and plant-associated and newly described type strains.</title>
        <authorList>
            <person name="Whitman W."/>
        </authorList>
    </citation>
    <scope>NUCLEOTIDE SEQUENCE [LARGE SCALE GENOMIC DNA]</scope>
    <source>
        <strain evidence="1 2">CECT 7731</strain>
    </source>
</reference>
<dbReference type="EMBL" id="QPJQ01000008">
    <property type="protein sequence ID" value="RCX06816.1"/>
    <property type="molecule type" value="Genomic_DNA"/>
</dbReference>
<proteinExistence type="predicted"/>
<dbReference type="AlphaFoldDB" id="A0A369AEV2"/>
<name>A0A369AEV2_9GAMM</name>
<evidence type="ECO:0000313" key="2">
    <source>
        <dbReference type="Proteomes" id="UP000253506"/>
    </source>
</evidence>
<evidence type="ECO:0000313" key="1">
    <source>
        <dbReference type="EMBL" id="RCX06816.1"/>
    </source>
</evidence>
<dbReference type="Proteomes" id="UP000253506">
    <property type="component" value="Unassembled WGS sequence"/>
</dbReference>
<comment type="caution">
    <text evidence="1">The sequence shown here is derived from an EMBL/GenBank/DDBJ whole genome shotgun (WGS) entry which is preliminary data.</text>
</comment>
<accession>A0A369AEV2</accession>
<protein>
    <submittedName>
        <fullName evidence="1">Uncharacterized protein</fullName>
    </submittedName>
</protein>
<sequence length="60" mass="7064">MSLRLNYVDKESLQFVCAKKITPLRGRREYSIYIKNTTRSDTAVRVALQYKLFVQVHIAM</sequence>